<dbReference type="EMBL" id="JAUCGQ010000002">
    <property type="protein sequence ID" value="MDM7856229.1"/>
    <property type="molecule type" value="Genomic_DNA"/>
</dbReference>
<comment type="caution">
    <text evidence="1">The sequence shown here is derived from an EMBL/GenBank/DDBJ whole genome shotgun (WGS) entry which is preliminary data.</text>
</comment>
<dbReference type="RefSeq" id="WP_289456317.1">
    <property type="nucleotide sequence ID" value="NZ_JAUCGQ010000002.1"/>
</dbReference>
<evidence type="ECO:0000313" key="1">
    <source>
        <dbReference type="EMBL" id="MDM7856229.1"/>
    </source>
</evidence>
<dbReference type="Proteomes" id="UP001529338">
    <property type="component" value="Unassembled WGS sequence"/>
</dbReference>
<dbReference type="GO" id="GO:0016757">
    <property type="term" value="F:glycosyltransferase activity"/>
    <property type="evidence" value="ECO:0007669"/>
    <property type="project" value="UniProtKB-KW"/>
</dbReference>
<organism evidence="1 2">
    <name type="scientific">Cellulomonas alba</name>
    <dbReference type="NCBI Taxonomy" id="3053467"/>
    <lineage>
        <taxon>Bacteria</taxon>
        <taxon>Bacillati</taxon>
        <taxon>Actinomycetota</taxon>
        <taxon>Actinomycetes</taxon>
        <taxon>Micrococcales</taxon>
        <taxon>Cellulomonadaceae</taxon>
        <taxon>Cellulomonas</taxon>
    </lineage>
</organism>
<keyword evidence="2" id="KW-1185">Reference proteome</keyword>
<name>A0ABT7SL15_9CELL</name>
<keyword evidence="1" id="KW-0328">Glycosyltransferase</keyword>
<dbReference type="InterPro" id="IPR038578">
    <property type="entry name" value="GT29-like_sf"/>
</dbReference>
<sequence length="480" mass="51477">MRGTLRRVARRGRLTPHLRLNLRHADVTSSVTATATAVSASSRLERVQLTQAALAHAQTLGESRRSALRSAGVTVGVLPWHALPGAFSALLDVGEAARAAGETTLAADVFRLLAASRPASQASWRGLAHALDATGDFAGAQDAATRYAQLTGERITLGHADVGAWDNPERAATLDAELAELAAGVTVDDLVDGWARAEAALAAGASTGSVVPVFAAALASVRRATAHERPSPGFGATFDAVLARTVTAGEPLHAVEPLVDAVVRARRAPDAGRLSADDAVLLRTLDLSGLREYLAGRSVCLVANSARLLEHRVGGFVDEHDVVVRFNSFRLDAPHTGTRTNLHATIHLHDFNWSHPVDVRLVFSGKRDLWRTSVVAHVDPHAQRFLGDESLRWPARTLFSEEDRLRFKVPTTGFNVLRLIDFLDVSTAIDLVGFDFYAGGAYRLDQAMHLPVAAAHSYDAERAWVMDRAVSATDITISLR</sequence>
<reference evidence="1 2" key="1">
    <citation type="submission" date="2023-06" db="EMBL/GenBank/DDBJ databases">
        <title>Cellulomonas sp. MW4 Whole genome sequence.</title>
        <authorList>
            <person name="Park S."/>
        </authorList>
    </citation>
    <scope>NUCLEOTIDE SEQUENCE [LARGE SCALE GENOMIC DNA]</scope>
    <source>
        <strain evidence="1 2">MW4</strain>
    </source>
</reference>
<dbReference type="Gene3D" id="3.90.1480.20">
    <property type="entry name" value="Glycosyl transferase family 29"/>
    <property type="match status" value="1"/>
</dbReference>
<gene>
    <name evidence="1" type="ORF">QRT04_14925</name>
</gene>
<protein>
    <submittedName>
        <fullName evidence="1">Glycosyltransferase family 29 protein</fullName>
        <ecNumber evidence="1">2.4.-.-</ecNumber>
    </submittedName>
</protein>
<evidence type="ECO:0000313" key="2">
    <source>
        <dbReference type="Proteomes" id="UP001529338"/>
    </source>
</evidence>
<accession>A0ABT7SL15</accession>
<keyword evidence="1" id="KW-0808">Transferase</keyword>
<dbReference type="EC" id="2.4.-.-" evidence="1"/>
<proteinExistence type="predicted"/>